<feature type="region of interest" description="Disordered" evidence="1">
    <location>
        <begin position="269"/>
        <end position="298"/>
    </location>
</feature>
<comment type="caution">
    <text evidence="3">The sequence shown here is derived from an EMBL/GenBank/DDBJ whole genome shotgun (WGS) entry which is preliminary data.</text>
</comment>
<dbReference type="Pfam" id="PF07534">
    <property type="entry name" value="TLD"/>
    <property type="match status" value="1"/>
</dbReference>
<dbReference type="PROSITE" id="PS51886">
    <property type="entry name" value="TLDC"/>
    <property type="match status" value="1"/>
</dbReference>
<dbReference type="EMBL" id="JAAPAO010000134">
    <property type="protein sequence ID" value="KAF4671569.1"/>
    <property type="molecule type" value="Genomic_DNA"/>
</dbReference>
<dbReference type="InterPro" id="IPR006571">
    <property type="entry name" value="TLDc_dom"/>
</dbReference>
<dbReference type="OrthoDB" id="26679at2759"/>
<sequence>MATDEAVQVGTPQAIIEESGNLNEGAGLAHTSIFLREHAWFCTPNVKAPGLLTISESASTLHFEPDPRFERVRTEGMGAYQVYIDLRDLVECGAVTVPTDELDSDQMPKGAFGHYGEVDPDEYAAHFLQLQLTTLHGRRKHRVASEGVSDRSDAGSPGETKARQQRQQRETPPTPDDNVVVFQGFFIENLDCLRVEHFGVSQYYVPVIMRTQFPSREKLYKVAHGLIDIIDDITEARRVDGGPAELSTLTEVPFSCSAVVDELAKMGLGDEESGMNGNEQKGGDKGDVKGRPGMPTVSSRVSVVPISELQGSSEDEVDEATAPLLTIPIDDESAKQYIQNHLEVKDPWLLTRKAAATLSEHLPIMLRFTQWVLSYSPKVHGISLDNFYRHMERMPCPSILLIKDTEGTVFGALCMSQWRKSGKFCGNGESWVFTFGKHGYEKGNVTVYPWSSKNEFFQYGDEGRLVIGGGGKGGSSAICIYDSWLRGSTGHCLTYNSDPLASSEDFIIQDVEVWSLTTPDDD</sequence>
<dbReference type="AlphaFoldDB" id="A0A7J6MIZ2"/>
<reference evidence="3 4" key="1">
    <citation type="submission" date="2020-04" db="EMBL/GenBank/DDBJ databases">
        <title>Perkinsus chesapeaki whole genome sequence.</title>
        <authorList>
            <person name="Bogema D.R."/>
        </authorList>
    </citation>
    <scope>NUCLEOTIDE SEQUENCE [LARGE SCALE GENOMIC DNA]</scope>
    <source>
        <strain evidence="3">ATCC PRA-425</strain>
    </source>
</reference>
<accession>A0A7J6MIZ2</accession>
<protein>
    <recommendedName>
        <fullName evidence="2">TLDc domain-containing protein</fullName>
    </recommendedName>
</protein>
<feature type="domain" description="TLDc" evidence="2">
    <location>
        <begin position="348"/>
        <end position="517"/>
    </location>
</feature>
<evidence type="ECO:0000256" key="1">
    <source>
        <dbReference type="SAM" id="MobiDB-lite"/>
    </source>
</evidence>
<keyword evidence="4" id="KW-1185">Reference proteome</keyword>
<evidence type="ECO:0000313" key="3">
    <source>
        <dbReference type="EMBL" id="KAF4671569.1"/>
    </source>
</evidence>
<dbReference type="SMART" id="SM00584">
    <property type="entry name" value="TLDc"/>
    <property type="match status" value="1"/>
</dbReference>
<proteinExistence type="predicted"/>
<dbReference type="Proteomes" id="UP000591131">
    <property type="component" value="Unassembled WGS sequence"/>
</dbReference>
<gene>
    <name evidence="3" type="ORF">FOL47_001440</name>
</gene>
<evidence type="ECO:0000259" key="2">
    <source>
        <dbReference type="PROSITE" id="PS51886"/>
    </source>
</evidence>
<name>A0A7J6MIZ2_PERCH</name>
<dbReference type="PANTHER" id="PTHR23354">
    <property type="entry name" value="NUCLEOLAR PROTEIN 7/ESTROGEN RECEPTOR COACTIVATOR-RELATED"/>
    <property type="match status" value="1"/>
</dbReference>
<organism evidence="3 4">
    <name type="scientific">Perkinsus chesapeaki</name>
    <name type="common">Clam parasite</name>
    <name type="synonym">Perkinsus andrewsi</name>
    <dbReference type="NCBI Taxonomy" id="330153"/>
    <lineage>
        <taxon>Eukaryota</taxon>
        <taxon>Sar</taxon>
        <taxon>Alveolata</taxon>
        <taxon>Perkinsozoa</taxon>
        <taxon>Perkinsea</taxon>
        <taxon>Perkinsida</taxon>
        <taxon>Perkinsidae</taxon>
        <taxon>Perkinsus</taxon>
    </lineage>
</organism>
<evidence type="ECO:0000313" key="4">
    <source>
        <dbReference type="Proteomes" id="UP000591131"/>
    </source>
</evidence>
<feature type="compositionally biased region" description="Basic and acidic residues" evidence="1">
    <location>
        <begin position="281"/>
        <end position="290"/>
    </location>
</feature>
<feature type="region of interest" description="Disordered" evidence="1">
    <location>
        <begin position="141"/>
        <end position="176"/>
    </location>
</feature>